<dbReference type="Pfam" id="PF20262">
    <property type="entry name" value="UNC80_C"/>
    <property type="match status" value="1"/>
</dbReference>
<dbReference type="GO" id="GO:0005261">
    <property type="term" value="F:monoatomic cation channel activity"/>
    <property type="evidence" value="ECO:0007669"/>
    <property type="project" value="TreeGrafter"/>
</dbReference>
<dbReference type="EMBL" id="CAEY01001587">
    <property type="status" value="NOT_ANNOTATED_CDS"/>
    <property type="molecule type" value="Genomic_DNA"/>
</dbReference>
<reference evidence="2" key="2">
    <citation type="submission" date="2015-06" db="UniProtKB">
        <authorList>
            <consortium name="EnsemblMetazoa"/>
        </authorList>
    </citation>
    <scope>IDENTIFICATION</scope>
</reference>
<feature type="domain" description="Protein UNC80 C-terminal" evidence="1">
    <location>
        <begin position="27"/>
        <end position="75"/>
    </location>
</feature>
<keyword evidence="3" id="KW-1185">Reference proteome</keyword>
<dbReference type="GO" id="GO:0030424">
    <property type="term" value="C:axon"/>
    <property type="evidence" value="ECO:0007669"/>
    <property type="project" value="TreeGrafter"/>
</dbReference>
<name>T1K5F4_TETUR</name>
<protein>
    <recommendedName>
        <fullName evidence="1">Protein UNC80 C-terminal domain-containing protein</fullName>
    </recommendedName>
</protein>
<dbReference type="Proteomes" id="UP000015104">
    <property type="component" value="Unassembled WGS sequence"/>
</dbReference>
<dbReference type="GO" id="GO:0034703">
    <property type="term" value="C:cation channel complex"/>
    <property type="evidence" value="ECO:0007669"/>
    <property type="project" value="TreeGrafter"/>
</dbReference>
<dbReference type="PANTHER" id="PTHR31781:SF1">
    <property type="entry name" value="PROTEIN UNC-80 HOMOLOG"/>
    <property type="match status" value="1"/>
</dbReference>
<dbReference type="STRING" id="32264.T1K5F4"/>
<dbReference type="AlphaFoldDB" id="T1K5F4"/>
<organism evidence="2 3">
    <name type="scientific">Tetranychus urticae</name>
    <name type="common">Two-spotted spider mite</name>
    <dbReference type="NCBI Taxonomy" id="32264"/>
    <lineage>
        <taxon>Eukaryota</taxon>
        <taxon>Metazoa</taxon>
        <taxon>Ecdysozoa</taxon>
        <taxon>Arthropoda</taxon>
        <taxon>Chelicerata</taxon>
        <taxon>Arachnida</taxon>
        <taxon>Acari</taxon>
        <taxon>Acariformes</taxon>
        <taxon>Trombidiformes</taxon>
        <taxon>Prostigmata</taxon>
        <taxon>Eleutherengona</taxon>
        <taxon>Raphignathae</taxon>
        <taxon>Tetranychoidea</taxon>
        <taxon>Tetranychidae</taxon>
        <taxon>Tetranychus</taxon>
    </lineage>
</organism>
<dbReference type="InterPro" id="IPR046460">
    <property type="entry name" value="UNC80_C"/>
</dbReference>
<reference evidence="3" key="1">
    <citation type="submission" date="2011-08" db="EMBL/GenBank/DDBJ databases">
        <authorList>
            <person name="Rombauts S."/>
        </authorList>
    </citation>
    <scope>NUCLEOTIDE SEQUENCE</scope>
    <source>
        <strain evidence="3">London</strain>
    </source>
</reference>
<dbReference type="HOGENOM" id="CLU_2625151_0_0_1"/>
<sequence length="78" mass="9011">MEYGLDVDESIYTIHSNSFKVADLHQKNSSYELLDVKCHLRLAEVAHALLKLSPYDPQTMACRGLVRYMNEALYTNEF</sequence>
<dbReference type="GO" id="GO:0055080">
    <property type="term" value="P:monoatomic cation homeostasis"/>
    <property type="evidence" value="ECO:0007669"/>
    <property type="project" value="TreeGrafter"/>
</dbReference>
<evidence type="ECO:0000313" key="3">
    <source>
        <dbReference type="Proteomes" id="UP000015104"/>
    </source>
</evidence>
<dbReference type="EnsemblMetazoa" id="tetur05g06070.1">
    <property type="protein sequence ID" value="tetur05g06070.1"/>
    <property type="gene ID" value="tetur05g06070"/>
</dbReference>
<dbReference type="PANTHER" id="PTHR31781">
    <property type="entry name" value="UNC80"/>
    <property type="match status" value="1"/>
</dbReference>
<proteinExistence type="predicted"/>
<evidence type="ECO:0000259" key="1">
    <source>
        <dbReference type="Pfam" id="PF20262"/>
    </source>
</evidence>
<evidence type="ECO:0000313" key="2">
    <source>
        <dbReference type="EnsemblMetazoa" id="tetur05g06070.1"/>
    </source>
</evidence>
<accession>T1K5F4</accession>